<dbReference type="InterPro" id="IPR044824">
    <property type="entry name" value="MAIN-like"/>
</dbReference>
<evidence type="ECO:0000313" key="4">
    <source>
        <dbReference type="EMBL" id="KAF5934306.1"/>
    </source>
</evidence>
<accession>A0A7J7G4W6</accession>
<dbReference type="PANTHER" id="PTHR46033">
    <property type="entry name" value="PROTEIN MAIN-LIKE 2"/>
    <property type="match status" value="1"/>
</dbReference>
<dbReference type="Pfam" id="PF10536">
    <property type="entry name" value="PMD"/>
    <property type="match status" value="1"/>
</dbReference>
<feature type="region of interest" description="Disordered" evidence="2">
    <location>
        <begin position="819"/>
        <end position="849"/>
    </location>
</feature>
<proteinExistence type="predicted"/>
<sequence>MDSSPLKVLVGDHMSPTMALKHCIDDEISKLTSGESSNIDGRLFVPRHSNKQEYVLGPIFREAPAQLPALYPRLEDHFLLYERGLDWGNWRVNRPHRCWPTLRTEWEEWYDRVVPAREDDLQELYILDALRLSRFIIPEDPFLIPAALCFWNMAFNFFQFRCGMMAPTVLDICHLLGLSPHGSPFTPNYPDLPVKFPLPALSSSYSDFVKAENKREGLVRDRELFSFILYWLCKFLFCTSSQRIMPEFAPLAKALVLKKHIALAPYLLGHVYRTCSQFCEKPLDANQGGPLWVLQLWLFAYFTDLHPKCLRFLVQDPSTYGEKYARIALYPASFAYYFTFFYRLPISPSASFFCPFEANRGPTWLQSFLADKECSTSPHKDMWASILLPRELFIGTLNPRAYKCISEVYCPSQFARQFRLSQGIPVPLCSLSNVHLTARDLRIPKSKPEAAVLRLLKELSEFQFVPFHPFGSVLKRFKNWWTANMEVRLSVHPHDLLVGLGLPSKDNSTIAQNSSPLLEVVTTTPATLPLPARVTRAASKKGSPQEESPKRAETLAILKKKQQQKTKRRLVLPPEVPESFEEEREVEPEKEVPLQRTKRQKVAISSSDAIEKPVSEATTIIAEKELISGESEPRSEEGEVGKELVVSLPREKRKKMTVPVTDHVEDSTHKAAAKAVEQEHFKAIVVFERAKKGQQQRMLREEAATVDATQGEMARRQQTAGHHSLRSSPISTSVSRTRTTTALTFPMRPSSISVEVDQMQNVRVVRIVLPLPKLIFNTSFPSPSIPASLFLGLEPYLPFLTLDLPQFASSILALPPTATSSHMAVDSPSEGADSSPTLGSSSLPISSPSSLDSLVVKTIEAARNAPPISPVPMQSSVLFTTTLSAPLMSMDEVDIFEAKLASFSDTPSTSPLFNAEAEPLVLADSLLEIFESSSSNSKPSTPLIDIGTCLELLISFSRIPFEALQRPIIRDGFLQCCKIAKQSGMKVSSYLSQAAATVDFYLNICHAAKAVDEKLAKDQSFVSQVHTEVSDLKEQHSSASQFRIQLLEKKAQLEEELAAVNRALVRTDTKLHITNQELTDRKGDMAAAIQLFPSLSNRKAIVRKQLKHCNDFWANLWHNVLDSL</sequence>
<name>A0A7J7G4W6_CAMSI</name>
<keyword evidence="5" id="KW-1185">Reference proteome</keyword>
<dbReference type="InterPro" id="IPR019557">
    <property type="entry name" value="AminoTfrase-like_pln_mobile"/>
</dbReference>
<dbReference type="EMBL" id="JACBKZ010000014">
    <property type="protein sequence ID" value="KAF5934306.1"/>
    <property type="molecule type" value="Genomic_DNA"/>
</dbReference>
<comment type="caution">
    <text evidence="4">The sequence shown here is derived from an EMBL/GenBank/DDBJ whole genome shotgun (WGS) entry which is preliminary data.</text>
</comment>
<evidence type="ECO:0000259" key="3">
    <source>
        <dbReference type="Pfam" id="PF10536"/>
    </source>
</evidence>
<keyword evidence="1" id="KW-0175">Coiled coil</keyword>
<organism evidence="4 5">
    <name type="scientific">Camellia sinensis</name>
    <name type="common">Tea plant</name>
    <name type="synonym">Thea sinensis</name>
    <dbReference type="NCBI Taxonomy" id="4442"/>
    <lineage>
        <taxon>Eukaryota</taxon>
        <taxon>Viridiplantae</taxon>
        <taxon>Streptophyta</taxon>
        <taxon>Embryophyta</taxon>
        <taxon>Tracheophyta</taxon>
        <taxon>Spermatophyta</taxon>
        <taxon>Magnoliopsida</taxon>
        <taxon>eudicotyledons</taxon>
        <taxon>Gunneridae</taxon>
        <taxon>Pentapetalae</taxon>
        <taxon>asterids</taxon>
        <taxon>Ericales</taxon>
        <taxon>Theaceae</taxon>
        <taxon>Camellia</taxon>
    </lineage>
</organism>
<gene>
    <name evidence="4" type="ORF">HYC85_030477</name>
</gene>
<feature type="region of interest" description="Disordered" evidence="2">
    <location>
        <begin position="704"/>
        <end position="737"/>
    </location>
</feature>
<dbReference type="Proteomes" id="UP000593564">
    <property type="component" value="Unassembled WGS sequence"/>
</dbReference>
<reference evidence="4 5" key="2">
    <citation type="submission" date="2020-07" db="EMBL/GenBank/DDBJ databases">
        <title>Genome assembly of wild tea tree DASZ reveals pedigree and selection history of tea varieties.</title>
        <authorList>
            <person name="Zhang W."/>
        </authorList>
    </citation>
    <scope>NUCLEOTIDE SEQUENCE [LARGE SCALE GENOMIC DNA]</scope>
    <source>
        <strain evidence="5">cv. G240</strain>
        <tissue evidence="4">Leaf</tissue>
    </source>
</reference>
<feature type="domain" description="Aminotransferase-like plant mobile" evidence="3">
    <location>
        <begin position="126"/>
        <end position="481"/>
    </location>
</feature>
<feature type="compositionally biased region" description="Low complexity" evidence="2">
    <location>
        <begin position="834"/>
        <end position="849"/>
    </location>
</feature>
<reference evidence="5" key="1">
    <citation type="journal article" date="2020" name="Nat. Commun.">
        <title>Genome assembly of wild tea tree DASZ reveals pedigree and selection history of tea varieties.</title>
        <authorList>
            <person name="Zhang W."/>
            <person name="Zhang Y."/>
            <person name="Qiu H."/>
            <person name="Guo Y."/>
            <person name="Wan H."/>
            <person name="Zhang X."/>
            <person name="Scossa F."/>
            <person name="Alseekh S."/>
            <person name="Zhang Q."/>
            <person name="Wang P."/>
            <person name="Xu L."/>
            <person name="Schmidt M.H."/>
            <person name="Jia X."/>
            <person name="Li D."/>
            <person name="Zhu A."/>
            <person name="Guo F."/>
            <person name="Chen W."/>
            <person name="Ni D."/>
            <person name="Usadel B."/>
            <person name="Fernie A.R."/>
            <person name="Wen W."/>
        </authorList>
    </citation>
    <scope>NUCLEOTIDE SEQUENCE [LARGE SCALE GENOMIC DNA]</scope>
    <source>
        <strain evidence="5">cv. G240</strain>
    </source>
</reference>
<feature type="region of interest" description="Disordered" evidence="2">
    <location>
        <begin position="563"/>
        <end position="592"/>
    </location>
</feature>
<protein>
    <recommendedName>
        <fullName evidence="3">Aminotransferase-like plant mobile domain-containing protein</fullName>
    </recommendedName>
</protein>
<dbReference type="AlphaFoldDB" id="A0A7J7G4W6"/>
<evidence type="ECO:0000313" key="5">
    <source>
        <dbReference type="Proteomes" id="UP000593564"/>
    </source>
</evidence>
<feature type="compositionally biased region" description="Low complexity" evidence="2">
    <location>
        <begin position="726"/>
        <end position="737"/>
    </location>
</feature>
<feature type="coiled-coil region" evidence="1">
    <location>
        <begin position="1043"/>
        <end position="1070"/>
    </location>
</feature>
<dbReference type="PANTHER" id="PTHR46033:SF65">
    <property type="entry name" value="AMINOTRANSFERASE-LIKE PLANT MOBILE DOMAIN-CONTAINING PROTEIN"/>
    <property type="match status" value="1"/>
</dbReference>
<evidence type="ECO:0000256" key="2">
    <source>
        <dbReference type="SAM" id="MobiDB-lite"/>
    </source>
</evidence>
<dbReference type="GO" id="GO:0010073">
    <property type="term" value="P:meristem maintenance"/>
    <property type="evidence" value="ECO:0007669"/>
    <property type="project" value="InterPro"/>
</dbReference>
<evidence type="ECO:0000256" key="1">
    <source>
        <dbReference type="SAM" id="Coils"/>
    </source>
</evidence>